<geneLocation type="plasmid" evidence="1 2">
    <name>pBVIE05</name>
</geneLocation>
<sequence>MARNQRDTPPLKDGEYWATCKERSPMAAILNGHGAVFPQSRMTVRDGWAYFMRDGKEVWRCNARYAAFNFTIQDA</sequence>
<dbReference type="EMBL" id="CP000621">
    <property type="protein sequence ID" value="ABO60553.1"/>
    <property type="molecule type" value="Genomic_DNA"/>
</dbReference>
<protein>
    <submittedName>
        <fullName evidence="1">Uncharacterized protein</fullName>
    </submittedName>
</protein>
<keyword evidence="1" id="KW-0614">Plasmid</keyword>
<dbReference type="HOGENOM" id="CLU_182858_1_0_4"/>
<dbReference type="Proteomes" id="UP000002287">
    <property type="component" value="Plasmid pBVIE05"/>
</dbReference>
<proteinExistence type="predicted"/>
<dbReference type="KEGG" id="bvi:Bcep1808_7683"/>
<organism evidence="1 2">
    <name type="scientific">Burkholderia vietnamiensis (strain G4 / LMG 22486)</name>
    <name type="common">Burkholderia cepacia (strain R1808)</name>
    <dbReference type="NCBI Taxonomy" id="269482"/>
    <lineage>
        <taxon>Bacteria</taxon>
        <taxon>Pseudomonadati</taxon>
        <taxon>Pseudomonadota</taxon>
        <taxon>Betaproteobacteria</taxon>
        <taxon>Burkholderiales</taxon>
        <taxon>Burkholderiaceae</taxon>
        <taxon>Burkholderia</taxon>
        <taxon>Burkholderia cepacia complex</taxon>
    </lineage>
</organism>
<dbReference type="AlphaFoldDB" id="A4JWA0"/>
<evidence type="ECO:0000313" key="1">
    <source>
        <dbReference type="EMBL" id="ABO60553.1"/>
    </source>
</evidence>
<reference evidence="1 2" key="1">
    <citation type="submission" date="2007-03" db="EMBL/GenBank/DDBJ databases">
        <title>Complete sequence of plasmid pBVIE05 of Burkholderia vietnamiensis G4.</title>
        <authorList>
            <consortium name="US DOE Joint Genome Institute"/>
            <person name="Copeland A."/>
            <person name="Lucas S."/>
            <person name="Lapidus A."/>
            <person name="Barry K."/>
            <person name="Detter J.C."/>
            <person name="Glavina del Rio T."/>
            <person name="Hammon N."/>
            <person name="Israni S."/>
            <person name="Dalin E."/>
            <person name="Tice H."/>
            <person name="Pitluck S."/>
            <person name="Chain P."/>
            <person name="Malfatti S."/>
            <person name="Shin M."/>
            <person name="Vergez L."/>
            <person name="Schmutz J."/>
            <person name="Larimer F."/>
            <person name="Land M."/>
            <person name="Hauser L."/>
            <person name="Kyrpides N."/>
            <person name="Tiedje J."/>
            <person name="Richardson P."/>
        </authorList>
    </citation>
    <scope>NUCLEOTIDE SEQUENCE [LARGE SCALE GENOMIC DNA]</scope>
    <source>
        <strain evidence="2">G4 / LMG 22486</strain>
        <plasmid evidence="1 2">pBVIE05</plasmid>
    </source>
</reference>
<evidence type="ECO:0000313" key="2">
    <source>
        <dbReference type="Proteomes" id="UP000002287"/>
    </source>
</evidence>
<gene>
    <name evidence="1" type="ordered locus">Bcep1808_7683</name>
</gene>
<name>A4JWA0_BURVG</name>
<accession>A4JWA0</accession>